<dbReference type="SUPFAM" id="SSF55804">
    <property type="entry name" value="Phoshotransferase/anion transport protein"/>
    <property type="match status" value="1"/>
</dbReference>
<evidence type="ECO:0000259" key="7">
    <source>
        <dbReference type="PROSITE" id="PS51099"/>
    </source>
</evidence>
<dbReference type="Gene3D" id="1.10.1790.10">
    <property type="entry name" value="PRD domain"/>
    <property type="match status" value="2"/>
</dbReference>
<dbReference type="AlphaFoldDB" id="A0A0R2CYD2"/>
<dbReference type="EMBL" id="AYYI01000058">
    <property type="protein sequence ID" value="KRM96250.1"/>
    <property type="molecule type" value="Genomic_DNA"/>
</dbReference>
<accession>A0A0R2CYD2</accession>
<keyword evidence="4" id="KW-0010">Activator</keyword>
<dbReference type="Pfam" id="PF00874">
    <property type="entry name" value="PRD"/>
    <property type="match status" value="2"/>
</dbReference>
<dbReference type="CDD" id="cd05568">
    <property type="entry name" value="PTS_IIB_bgl_like"/>
    <property type="match status" value="1"/>
</dbReference>
<dbReference type="GO" id="GO:0006355">
    <property type="term" value="P:regulation of DNA-templated transcription"/>
    <property type="evidence" value="ECO:0007669"/>
    <property type="project" value="InterPro"/>
</dbReference>
<feature type="domain" description="PRD" evidence="8">
    <location>
        <begin position="190"/>
        <end position="291"/>
    </location>
</feature>
<evidence type="ECO:0000256" key="5">
    <source>
        <dbReference type="ARBA" id="ARBA00023163"/>
    </source>
</evidence>
<dbReference type="InterPro" id="IPR007737">
    <property type="entry name" value="Mga_HTH"/>
</dbReference>
<evidence type="ECO:0000256" key="1">
    <source>
        <dbReference type="ARBA" id="ARBA00022679"/>
    </source>
</evidence>
<dbReference type="OrthoDB" id="3175596at2"/>
<protein>
    <submittedName>
        <fullName evidence="9">PRD domain protein</fullName>
    </submittedName>
</protein>
<evidence type="ECO:0000259" key="6">
    <source>
        <dbReference type="PROSITE" id="PS51094"/>
    </source>
</evidence>
<keyword evidence="2" id="KW-0677">Repeat</keyword>
<reference evidence="9 10" key="1">
    <citation type="journal article" date="2015" name="Genome Announc.">
        <title>Expanding the biotechnology potential of lactobacilli through comparative genomics of 213 strains and associated genera.</title>
        <authorList>
            <person name="Sun Z."/>
            <person name="Harris H.M."/>
            <person name="McCann A."/>
            <person name="Guo C."/>
            <person name="Argimon S."/>
            <person name="Zhang W."/>
            <person name="Yang X."/>
            <person name="Jeffery I.B."/>
            <person name="Cooney J.C."/>
            <person name="Kagawa T.F."/>
            <person name="Liu W."/>
            <person name="Song Y."/>
            <person name="Salvetti E."/>
            <person name="Wrobel A."/>
            <person name="Rasinkangas P."/>
            <person name="Parkhill J."/>
            <person name="Rea M.C."/>
            <person name="O'Sullivan O."/>
            <person name="Ritari J."/>
            <person name="Douillard F.P."/>
            <person name="Paul Ross R."/>
            <person name="Yang R."/>
            <person name="Briner A.E."/>
            <person name="Felis G.E."/>
            <person name="de Vos W.M."/>
            <person name="Barrangou R."/>
            <person name="Klaenhammer T.R."/>
            <person name="Caufield P.W."/>
            <person name="Cui Y."/>
            <person name="Zhang H."/>
            <person name="O'Toole P.W."/>
        </authorList>
    </citation>
    <scope>NUCLEOTIDE SEQUENCE [LARGE SCALE GENOMIC DNA]</scope>
    <source>
        <strain evidence="9 10">DSM 20253</strain>
    </source>
</reference>
<evidence type="ECO:0000313" key="10">
    <source>
        <dbReference type="Proteomes" id="UP000051638"/>
    </source>
</evidence>
<dbReference type="InterPro" id="IPR016152">
    <property type="entry name" value="PTrfase/Anion_transptr"/>
</dbReference>
<proteinExistence type="predicted"/>
<feature type="domain" description="PRD" evidence="8">
    <location>
        <begin position="293"/>
        <end position="403"/>
    </location>
</feature>
<dbReference type="PROSITE" id="PS51094">
    <property type="entry name" value="PTS_EIIA_TYPE_2"/>
    <property type="match status" value="1"/>
</dbReference>
<dbReference type="InterPro" id="IPR050661">
    <property type="entry name" value="BglG_antiterminators"/>
</dbReference>
<dbReference type="InterPro" id="IPR036388">
    <property type="entry name" value="WH-like_DNA-bd_sf"/>
</dbReference>
<dbReference type="SUPFAM" id="SSF52794">
    <property type="entry name" value="PTS system IIB component-like"/>
    <property type="match status" value="1"/>
</dbReference>
<evidence type="ECO:0000256" key="2">
    <source>
        <dbReference type="ARBA" id="ARBA00022737"/>
    </source>
</evidence>
<dbReference type="Proteomes" id="UP000051638">
    <property type="component" value="Unassembled WGS sequence"/>
</dbReference>
<dbReference type="PROSITE" id="PS51372">
    <property type="entry name" value="PRD_2"/>
    <property type="match status" value="2"/>
</dbReference>
<comment type="caution">
    <text evidence="9">The sequence shown here is derived from an EMBL/GenBank/DDBJ whole genome shotgun (WGS) entry which is preliminary data.</text>
</comment>
<evidence type="ECO:0000256" key="3">
    <source>
        <dbReference type="ARBA" id="ARBA00023015"/>
    </source>
</evidence>
<dbReference type="GO" id="GO:0008982">
    <property type="term" value="F:protein-N(PI)-phosphohistidine-sugar phosphotransferase activity"/>
    <property type="evidence" value="ECO:0007669"/>
    <property type="project" value="InterPro"/>
</dbReference>
<dbReference type="RefSeq" id="WP_057874319.1">
    <property type="nucleotide sequence ID" value="NZ_AYYI01000058.1"/>
</dbReference>
<dbReference type="InterPro" id="IPR002178">
    <property type="entry name" value="PTS_EIIA_type-2_dom"/>
</dbReference>
<dbReference type="PATRIC" id="fig|1423796.3.peg.1949"/>
<dbReference type="Gene3D" id="3.40.50.2300">
    <property type="match status" value="1"/>
</dbReference>
<keyword evidence="1" id="KW-0808">Transferase</keyword>
<dbReference type="GO" id="GO:0009401">
    <property type="term" value="P:phosphoenolpyruvate-dependent sugar phosphotransferase system"/>
    <property type="evidence" value="ECO:0007669"/>
    <property type="project" value="InterPro"/>
</dbReference>
<dbReference type="Pfam" id="PF05043">
    <property type="entry name" value="Mga"/>
    <property type="match status" value="1"/>
</dbReference>
<dbReference type="InterPro" id="IPR013011">
    <property type="entry name" value="PTS_EIIB_2"/>
</dbReference>
<keyword evidence="3" id="KW-0805">Transcription regulation</keyword>
<dbReference type="PANTHER" id="PTHR30185:SF13">
    <property type="entry name" value="LICABCH OPERON REGULATOR-RELATED"/>
    <property type="match status" value="1"/>
</dbReference>
<feature type="domain" description="PTS EIIB type-2" evidence="7">
    <location>
        <begin position="406"/>
        <end position="495"/>
    </location>
</feature>
<dbReference type="Gene3D" id="1.10.10.10">
    <property type="entry name" value="Winged helix-like DNA-binding domain superfamily/Winged helix DNA-binding domain"/>
    <property type="match status" value="1"/>
</dbReference>
<dbReference type="Gene3D" id="3.40.930.10">
    <property type="entry name" value="Mannitol-specific EII, Chain A"/>
    <property type="match status" value="1"/>
</dbReference>
<dbReference type="PANTHER" id="PTHR30185">
    <property type="entry name" value="CRYPTIC BETA-GLUCOSIDE BGL OPERON ANTITERMINATOR"/>
    <property type="match status" value="1"/>
</dbReference>
<dbReference type="STRING" id="1423796.FC24_GL001921"/>
<gene>
    <name evidence="9" type="ORF">FC24_GL001921</name>
</gene>
<organism evidence="9 10">
    <name type="scientific">Loigolactobacillus rennini DSM 20253</name>
    <dbReference type="NCBI Taxonomy" id="1423796"/>
    <lineage>
        <taxon>Bacteria</taxon>
        <taxon>Bacillati</taxon>
        <taxon>Bacillota</taxon>
        <taxon>Bacilli</taxon>
        <taxon>Lactobacillales</taxon>
        <taxon>Lactobacillaceae</taxon>
        <taxon>Loigolactobacillus</taxon>
    </lineage>
</organism>
<evidence type="ECO:0000259" key="8">
    <source>
        <dbReference type="PROSITE" id="PS51372"/>
    </source>
</evidence>
<feature type="domain" description="PTS EIIA type-2" evidence="6">
    <location>
        <begin position="502"/>
        <end position="643"/>
    </location>
</feature>
<dbReference type="InterPro" id="IPR036095">
    <property type="entry name" value="PTS_EIIB-like_sf"/>
</dbReference>
<dbReference type="SUPFAM" id="SSF63520">
    <property type="entry name" value="PTS-regulatory domain, PRD"/>
    <property type="match status" value="2"/>
</dbReference>
<dbReference type="PROSITE" id="PS51099">
    <property type="entry name" value="PTS_EIIB_TYPE_2"/>
    <property type="match status" value="1"/>
</dbReference>
<dbReference type="Pfam" id="PF00359">
    <property type="entry name" value="PTS_EIIA_2"/>
    <property type="match status" value="1"/>
</dbReference>
<evidence type="ECO:0000313" key="9">
    <source>
        <dbReference type="EMBL" id="KRM96250.1"/>
    </source>
</evidence>
<keyword evidence="10" id="KW-1185">Reference proteome</keyword>
<dbReference type="InterPro" id="IPR011608">
    <property type="entry name" value="PRD"/>
</dbReference>
<keyword evidence="5" id="KW-0804">Transcription</keyword>
<name>A0A0R2CYD2_9LACO</name>
<evidence type="ECO:0000256" key="4">
    <source>
        <dbReference type="ARBA" id="ARBA00023159"/>
    </source>
</evidence>
<sequence>MNEREIEIVRFILANKKTHYRDIAHHMKLSQRTIASTLNHLANILPQFGVTLVRRPNVGIYIEGKTLRLQQTLQAAKLGLPQSKSERQRYILAKLLLTTRFYKLQELADALYVSRSTVENDLLAVRQYLATLQIKLQVSHAGIRVVVTEKQRRQAISQFINRYWGQDIYAQHKHGQLVRTLNLPPKLQQLFSQKIISLVLASLTEFIEASQISFSDYEFQSLAIHLMIALERIQDNATMVTKKDSHPTALLAETKKLVTILERRFQHKIPPEEQHYLNLHIIAVTQNPVTSKQELPSTQFNVAKTLQPLINFLRANLTALKPDRELLHGLALHLNSALKRLKLGLNIYNPYTREIQRNLPEAFDAAVQLQARLQARYAVQLNDDELAFIALHFESFYERHRTQQRLRVVVVCSSGIGTSQLLAQRLAMNFNHKLEIFQITKVSALFTTQVTVDFVISTIPISHLAKPVIVVSPLLNQRDITRIQREIEQLRQTKKPLNTFFHLLRPDLVFKVAAAGGYRQVITKIAHQLFVNGYITDQEKVIQAAISREKLASTALDQFALPHVSPNLIKRPAIVLLVSQQPINWLGDQQVHFVFFMALNSTVHQSLREIYRLINQIIDDHQLAKRLLQVEKAPQLIQVLNDWQESQRRNFD</sequence>
<dbReference type="InterPro" id="IPR036634">
    <property type="entry name" value="PRD_sf"/>
</dbReference>